<name>A0ZYT2_9CAUD</name>
<dbReference type="RefSeq" id="YP_919096.1">
    <property type="nucleotide sequence ID" value="NC_008695.1"/>
</dbReference>
<organism evidence="1 2">
    <name type="scientific">Halorubrum virus BJ1</name>
    <dbReference type="NCBI Taxonomy" id="416419"/>
    <lineage>
        <taxon>Viruses</taxon>
        <taxon>Duplodnaviria</taxon>
        <taxon>Heunggongvirae</taxon>
        <taxon>Uroviricota</taxon>
        <taxon>Caudoviricetes</taxon>
        <taxon>Kirjokansivirales</taxon>
        <taxon>Graaviviridae</taxon>
        <taxon>Beejeyvirus</taxon>
        <taxon>Beejeyvirus bagaejinnorense</taxon>
        <taxon>Beejeyvirus BJ1</taxon>
    </lineage>
</organism>
<evidence type="ECO:0000313" key="2">
    <source>
        <dbReference type="Proteomes" id="UP000002272"/>
    </source>
</evidence>
<keyword evidence="2" id="KW-1185">Reference proteome</keyword>
<protein>
    <submittedName>
        <fullName evidence="1">Uncharacterized protein</fullName>
    </submittedName>
</protein>
<accession>A0ZYT2</accession>
<dbReference type="EMBL" id="AM419438">
    <property type="protein sequence ID" value="CAL92491.1"/>
    <property type="molecule type" value="Genomic_DNA"/>
</dbReference>
<sequence length="146" mass="15854">MGIRRRLSHLWKETRDGILRGPGVDVETVEADDATINSRDANAFVTGIDGSGKKVQHGESTVTGPNGASDATWDTFSSAQDEIIFDEAFGNTPSVAHMKAQQNGAELVTNIRNISATAMEFEKVNFSTIDFSQDVNTTYWIAVGEE</sequence>
<proteinExistence type="predicted"/>
<dbReference type="GeneID" id="4606056"/>
<dbReference type="OrthoDB" id="41356at10239"/>
<dbReference type="Proteomes" id="UP000002272">
    <property type="component" value="Segment"/>
</dbReference>
<reference evidence="1 2" key="1">
    <citation type="journal article" date="2007" name="BMC Genomics">
        <title>Sequence analysis of an Archaeal virus isolated from a hypersaline lake in Inner Mongolia, China.</title>
        <authorList>
            <person name="Pagaling E."/>
            <person name="Haigh R."/>
            <person name="Grant W.D."/>
            <person name="Cowan D.A."/>
            <person name="Jones B.E."/>
            <person name="Ma Y."/>
            <person name="Ventosa A."/>
            <person name="Heaphy S."/>
        </authorList>
    </citation>
    <scope>NUCLEOTIDE SEQUENCE</scope>
</reference>
<evidence type="ECO:0000313" key="1">
    <source>
        <dbReference type="EMBL" id="CAL92491.1"/>
    </source>
</evidence>
<dbReference type="KEGG" id="vg:4606056"/>